<feature type="compositionally biased region" description="Polar residues" evidence="1">
    <location>
        <begin position="1"/>
        <end position="24"/>
    </location>
</feature>
<evidence type="ECO:0000256" key="1">
    <source>
        <dbReference type="SAM" id="MobiDB-lite"/>
    </source>
</evidence>
<feature type="region of interest" description="Disordered" evidence="1">
    <location>
        <begin position="50"/>
        <end position="71"/>
    </location>
</feature>
<accession>A0A9Q1AQC2</accession>
<reference evidence="2" key="1">
    <citation type="journal article" date="2023" name="DNA Res.">
        <title>Chromosome-level genome assembly of Phrynocephalus forsythii using third-generation DNA sequencing and Hi-C analysis.</title>
        <authorList>
            <person name="Qi Y."/>
            <person name="Zhao W."/>
            <person name="Zhao Y."/>
            <person name="Niu C."/>
            <person name="Cao S."/>
            <person name="Zhang Y."/>
        </authorList>
    </citation>
    <scope>NUCLEOTIDE SEQUENCE</scope>
    <source>
        <tissue evidence="2">Muscle</tissue>
    </source>
</reference>
<proteinExistence type="predicted"/>
<feature type="region of interest" description="Disordered" evidence="1">
    <location>
        <begin position="1"/>
        <end position="34"/>
    </location>
</feature>
<dbReference type="AlphaFoldDB" id="A0A9Q1AQC2"/>
<name>A0A9Q1AQC2_9SAUR</name>
<gene>
    <name evidence="2" type="ORF">JRQ81_012222</name>
</gene>
<dbReference type="EMBL" id="JAPFRF010000024">
    <property type="protein sequence ID" value="KAJ7303283.1"/>
    <property type="molecule type" value="Genomic_DNA"/>
</dbReference>
<protein>
    <submittedName>
        <fullName evidence="2">Uncharacterized protein</fullName>
    </submittedName>
</protein>
<dbReference type="Proteomes" id="UP001142489">
    <property type="component" value="Unassembled WGS sequence"/>
</dbReference>
<evidence type="ECO:0000313" key="3">
    <source>
        <dbReference type="Proteomes" id="UP001142489"/>
    </source>
</evidence>
<keyword evidence="3" id="KW-1185">Reference proteome</keyword>
<evidence type="ECO:0000313" key="2">
    <source>
        <dbReference type="EMBL" id="KAJ7303283.1"/>
    </source>
</evidence>
<organism evidence="2 3">
    <name type="scientific">Phrynocephalus forsythii</name>
    <dbReference type="NCBI Taxonomy" id="171643"/>
    <lineage>
        <taxon>Eukaryota</taxon>
        <taxon>Metazoa</taxon>
        <taxon>Chordata</taxon>
        <taxon>Craniata</taxon>
        <taxon>Vertebrata</taxon>
        <taxon>Euteleostomi</taxon>
        <taxon>Lepidosauria</taxon>
        <taxon>Squamata</taxon>
        <taxon>Bifurcata</taxon>
        <taxon>Unidentata</taxon>
        <taxon>Episquamata</taxon>
        <taxon>Toxicofera</taxon>
        <taxon>Iguania</taxon>
        <taxon>Acrodonta</taxon>
        <taxon>Agamidae</taxon>
        <taxon>Agaminae</taxon>
        <taxon>Phrynocephalus</taxon>
    </lineage>
</organism>
<sequence>MLELETSLTDVSSPVMSGSASTKSPELASRLPPVQLTNVKLKEPRDLRVHGTGVPVGAVPPLWRPAHPTHPALQTRLYGDLREVSGSVRPEEGSERRAFA</sequence>
<comment type="caution">
    <text evidence="2">The sequence shown here is derived from an EMBL/GenBank/DDBJ whole genome shotgun (WGS) entry which is preliminary data.</text>
</comment>